<feature type="compositionally biased region" description="Basic and acidic residues" evidence="1">
    <location>
        <begin position="210"/>
        <end position="228"/>
    </location>
</feature>
<feature type="compositionally biased region" description="Acidic residues" evidence="1">
    <location>
        <begin position="195"/>
        <end position="209"/>
    </location>
</feature>
<feature type="region of interest" description="Disordered" evidence="1">
    <location>
        <begin position="62"/>
        <end position="98"/>
    </location>
</feature>
<dbReference type="Proteomes" id="UP000236291">
    <property type="component" value="Unassembled WGS sequence"/>
</dbReference>
<evidence type="ECO:0000313" key="2">
    <source>
        <dbReference type="EMBL" id="PNY04923.1"/>
    </source>
</evidence>
<reference evidence="2 3" key="1">
    <citation type="journal article" date="2014" name="Am. J. Bot.">
        <title>Genome assembly and annotation for red clover (Trifolium pratense; Fabaceae).</title>
        <authorList>
            <person name="Istvanek J."/>
            <person name="Jaros M."/>
            <person name="Krenek A."/>
            <person name="Repkova J."/>
        </authorList>
    </citation>
    <scope>NUCLEOTIDE SEQUENCE [LARGE SCALE GENOMIC DNA]</scope>
    <source>
        <strain evidence="3">cv. Tatra</strain>
        <tissue evidence="2">Young leaves</tissue>
    </source>
</reference>
<sequence>MDHVHIQNQNQEEHNLMSNSSTTHKNKQQKSIIIPSSSSSSLLAQQENDDFFSMLNLNSPSSTLARHQRRRNSAKRRALSSSSSSEQRSAKKHSSVQDNGFSAISLPVSLCGNAHVLRRCVSDLCQSSEKSMPMMTAKESGLPPLPPKLPRCMSADVKSVSHSLNTEDNTPDSKKLKRMKDRLREMKQWWDDVMKEEEEEEGIQEEQQEQEEKVQSPVAEDDKDKSQDEFGEDIEEAVSVEWAEKCLSLTFKCPCGKGNEMYNTWLYVTRINV</sequence>
<name>A0A2K3NPG8_TRIPR</name>
<comment type="caution">
    <text evidence="2">The sequence shown here is derived from an EMBL/GenBank/DDBJ whole genome shotgun (WGS) entry which is preliminary data.</text>
</comment>
<dbReference type="EMBL" id="ASHM01000545">
    <property type="protein sequence ID" value="PNY04923.1"/>
    <property type="molecule type" value="Genomic_DNA"/>
</dbReference>
<feature type="compositionally biased region" description="Low complexity" evidence="1">
    <location>
        <begin position="31"/>
        <end position="41"/>
    </location>
</feature>
<evidence type="ECO:0000313" key="3">
    <source>
        <dbReference type="Proteomes" id="UP000236291"/>
    </source>
</evidence>
<feature type="region of interest" description="Disordered" evidence="1">
    <location>
        <begin position="195"/>
        <end position="234"/>
    </location>
</feature>
<feature type="region of interest" description="Disordered" evidence="1">
    <location>
        <begin position="1"/>
        <end position="41"/>
    </location>
</feature>
<reference evidence="2 3" key="2">
    <citation type="journal article" date="2017" name="Front. Plant Sci.">
        <title>Gene Classification and Mining of Molecular Markers Useful in Red Clover (Trifolium pratense) Breeding.</title>
        <authorList>
            <person name="Istvanek J."/>
            <person name="Dluhosova J."/>
            <person name="Dluhos P."/>
            <person name="Patkova L."/>
            <person name="Nedelnik J."/>
            <person name="Repkova J."/>
        </authorList>
    </citation>
    <scope>NUCLEOTIDE SEQUENCE [LARGE SCALE GENOMIC DNA]</scope>
    <source>
        <strain evidence="3">cv. Tatra</strain>
        <tissue evidence="2">Young leaves</tissue>
    </source>
</reference>
<organism evidence="2 3">
    <name type="scientific">Trifolium pratense</name>
    <name type="common">Red clover</name>
    <dbReference type="NCBI Taxonomy" id="57577"/>
    <lineage>
        <taxon>Eukaryota</taxon>
        <taxon>Viridiplantae</taxon>
        <taxon>Streptophyta</taxon>
        <taxon>Embryophyta</taxon>
        <taxon>Tracheophyta</taxon>
        <taxon>Spermatophyta</taxon>
        <taxon>Magnoliopsida</taxon>
        <taxon>eudicotyledons</taxon>
        <taxon>Gunneridae</taxon>
        <taxon>Pentapetalae</taxon>
        <taxon>rosids</taxon>
        <taxon>fabids</taxon>
        <taxon>Fabales</taxon>
        <taxon>Fabaceae</taxon>
        <taxon>Papilionoideae</taxon>
        <taxon>50 kb inversion clade</taxon>
        <taxon>NPAAA clade</taxon>
        <taxon>Hologalegina</taxon>
        <taxon>IRL clade</taxon>
        <taxon>Trifolieae</taxon>
        <taxon>Trifolium</taxon>
    </lineage>
</organism>
<dbReference type="AlphaFoldDB" id="A0A2K3NPG8"/>
<feature type="compositionally biased region" description="Basic residues" evidence="1">
    <location>
        <begin position="66"/>
        <end position="78"/>
    </location>
</feature>
<feature type="compositionally biased region" description="Basic and acidic residues" evidence="1">
    <location>
        <begin position="1"/>
        <end position="15"/>
    </location>
</feature>
<evidence type="ECO:0000256" key="1">
    <source>
        <dbReference type="SAM" id="MobiDB-lite"/>
    </source>
</evidence>
<gene>
    <name evidence="2" type="ORF">L195_g001355</name>
</gene>
<accession>A0A2K3NPG8</accession>
<proteinExistence type="predicted"/>
<protein>
    <submittedName>
        <fullName evidence="2">Uncharacterized protein</fullName>
    </submittedName>
</protein>